<reference evidence="2 3" key="2">
    <citation type="submission" date="2023-10" db="EMBL/GenBank/DDBJ databases">
        <authorList>
            <person name="Han X.F."/>
        </authorList>
    </citation>
    <scope>NUCLEOTIDE SEQUENCE [LARGE SCALE GENOMIC DNA]</scope>
    <source>
        <strain evidence="2 3">KCTC 39840</strain>
    </source>
</reference>
<gene>
    <name evidence="2" type="ORF">R7226_24490</name>
</gene>
<organism evidence="2 3">
    <name type="scientific">Conexibacter stalactiti</name>
    <dbReference type="NCBI Taxonomy" id="1940611"/>
    <lineage>
        <taxon>Bacteria</taxon>
        <taxon>Bacillati</taxon>
        <taxon>Actinomycetota</taxon>
        <taxon>Thermoleophilia</taxon>
        <taxon>Solirubrobacterales</taxon>
        <taxon>Conexibacteraceae</taxon>
        <taxon>Conexibacter</taxon>
    </lineage>
</organism>
<evidence type="ECO:0000313" key="2">
    <source>
        <dbReference type="EMBL" id="MDW5597531.1"/>
    </source>
</evidence>
<sequence length="231" mass="23806">MTELLLPRLKQEIETRLAELRPLIAEIEQLEAAKAALLARAELPTAIPAPAPARRRATRNGSATRRRAAAPSAPKRAEGDGERAPRGANRDAIVKLVEERPGVSVAEIASVTKIAKPTVATTVSKLKREGVFADEAGGVKLASRQAMTISGAAPAAAAEQPAAPATAAEAEPAAAAAAPAAAKAARRARRGAKRKPARRAPAAAKQPRRDEGVSDGEWDEAAPAVAEDAAS</sequence>
<name>A0ABU4HW27_9ACTN</name>
<protein>
    <recommendedName>
        <fullName evidence="4">MarR family transcriptional regulator</fullName>
    </recommendedName>
</protein>
<feature type="compositionally biased region" description="Basic residues" evidence="1">
    <location>
        <begin position="53"/>
        <end position="68"/>
    </location>
</feature>
<feature type="compositionally biased region" description="Basic and acidic residues" evidence="1">
    <location>
        <begin position="75"/>
        <end position="87"/>
    </location>
</feature>
<keyword evidence="3" id="KW-1185">Reference proteome</keyword>
<feature type="compositionally biased region" description="Basic residues" evidence="1">
    <location>
        <begin position="184"/>
        <end position="198"/>
    </location>
</feature>
<dbReference type="InterPro" id="IPR036388">
    <property type="entry name" value="WH-like_DNA-bd_sf"/>
</dbReference>
<feature type="compositionally biased region" description="Low complexity" evidence="1">
    <location>
        <begin position="221"/>
        <end position="231"/>
    </location>
</feature>
<evidence type="ECO:0008006" key="4">
    <source>
        <dbReference type="Google" id="ProtNLM"/>
    </source>
</evidence>
<dbReference type="RefSeq" id="WP_318599997.1">
    <property type="nucleotide sequence ID" value="NZ_JAWSTH010000092.1"/>
</dbReference>
<accession>A0ABU4HW27</accession>
<feature type="region of interest" description="Disordered" evidence="1">
    <location>
        <begin position="158"/>
        <end position="231"/>
    </location>
</feature>
<evidence type="ECO:0000313" key="3">
    <source>
        <dbReference type="Proteomes" id="UP001284601"/>
    </source>
</evidence>
<comment type="caution">
    <text evidence="2">The sequence shown here is derived from an EMBL/GenBank/DDBJ whole genome shotgun (WGS) entry which is preliminary data.</text>
</comment>
<feature type="compositionally biased region" description="Low complexity" evidence="1">
    <location>
        <begin position="158"/>
        <end position="183"/>
    </location>
</feature>
<feature type="region of interest" description="Disordered" evidence="1">
    <location>
        <begin position="45"/>
        <end position="87"/>
    </location>
</feature>
<dbReference type="Proteomes" id="UP001284601">
    <property type="component" value="Unassembled WGS sequence"/>
</dbReference>
<proteinExistence type="predicted"/>
<dbReference type="InterPro" id="IPR036390">
    <property type="entry name" value="WH_DNA-bd_sf"/>
</dbReference>
<evidence type="ECO:0000256" key="1">
    <source>
        <dbReference type="SAM" id="MobiDB-lite"/>
    </source>
</evidence>
<dbReference type="EMBL" id="JAWSTH010000092">
    <property type="protein sequence ID" value="MDW5597531.1"/>
    <property type="molecule type" value="Genomic_DNA"/>
</dbReference>
<dbReference type="Gene3D" id="1.10.10.10">
    <property type="entry name" value="Winged helix-like DNA-binding domain superfamily/Winged helix DNA-binding domain"/>
    <property type="match status" value="1"/>
</dbReference>
<dbReference type="SUPFAM" id="SSF46785">
    <property type="entry name" value="Winged helix' DNA-binding domain"/>
    <property type="match status" value="1"/>
</dbReference>
<reference evidence="3" key="1">
    <citation type="submission" date="2023-07" db="EMBL/GenBank/DDBJ databases">
        <title>Conexibacter stalactiti sp. nov., isolated from stalactites in a lava cave and emended description of the genus Conexibacter.</title>
        <authorList>
            <person name="Lee S.D."/>
        </authorList>
    </citation>
    <scope>NUCLEOTIDE SEQUENCE [LARGE SCALE GENOMIC DNA]</scope>
    <source>
        <strain evidence="3">KCTC 39840</strain>
    </source>
</reference>